<dbReference type="AlphaFoldDB" id="A0AAV7S1K4"/>
<keyword evidence="2" id="KW-1185">Reference proteome</keyword>
<evidence type="ECO:0000313" key="2">
    <source>
        <dbReference type="Proteomes" id="UP001066276"/>
    </source>
</evidence>
<comment type="caution">
    <text evidence="1">The sequence shown here is derived from an EMBL/GenBank/DDBJ whole genome shotgun (WGS) entry which is preliminary data.</text>
</comment>
<reference evidence="1" key="1">
    <citation type="journal article" date="2022" name="bioRxiv">
        <title>Sequencing and chromosome-scale assembly of the giantPleurodeles waltlgenome.</title>
        <authorList>
            <person name="Brown T."/>
            <person name="Elewa A."/>
            <person name="Iarovenko S."/>
            <person name="Subramanian E."/>
            <person name="Araus A.J."/>
            <person name="Petzold A."/>
            <person name="Susuki M."/>
            <person name="Suzuki K.-i.T."/>
            <person name="Hayashi T."/>
            <person name="Toyoda A."/>
            <person name="Oliveira C."/>
            <person name="Osipova E."/>
            <person name="Leigh N.D."/>
            <person name="Simon A."/>
            <person name="Yun M.H."/>
        </authorList>
    </citation>
    <scope>NUCLEOTIDE SEQUENCE</scope>
    <source>
        <strain evidence="1">20211129_DDA</strain>
        <tissue evidence="1">Liver</tissue>
    </source>
</reference>
<name>A0AAV7S1K4_PLEWA</name>
<proteinExistence type="predicted"/>
<sequence>MNPEEIINAKVRKYMEKMLGDLAEKMDNTIDSFVEKRIKDRTGTESADEDKYWTVEEEEPLGSGSKTGGFERMHNRKNIEIHAENKGSGIMVPETGSAIKAKGGAIKVHVKGHNVVACDCSLTSGVVELTCSSRRRIL</sequence>
<gene>
    <name evidence="1" type="ORF">NDU88_010320</name>
</gene>
<evidence type="ECO:0000313" key="1">
    <source>
        <dbReference type="EMBL" id="KAJ1157615.1"/>
    </source>
</evidence>
<accession>A0AAV7S1K4</accession>
<protein>
    <submittedName>
        <fullName evidence="1">Uncharacterized protein</fullName>
    </submittedName>
</protein>
<dbReference type="Proteomes" id="UP001066276">
    <property type="component" value="Chromosome 5"/>
</dbReference>
<dbReference type="EMBL" id="JANPWB010000009">
    <property type="protein sequence ID" value="KAJ1157615.1"/>
    <property type="molecule type" value="Genomic_DNA"/>
</dbReference>
<organism evidence="1 2">
    <name type="scientific">Pleurodeles waltl</name>
    <name type="common">Iberian ribbed newt</name>
    <dbReference type="NCBI Taxonomy" id="8319"/>
    <lineage>
        <taxon>Eukaryota</taxon>
        <taxon>Metazoa</taxon>
        <taxon>Chordata</taxon>
        <taxon>Craniata</taxon>
        <taxon>Vertebrata</taxon>
        <taxon>Euteleostomi</taxon>
        <taxon>Amphibia</taxon>
        <taxon>Batrachia</taxon>
        <taxon>Caudata</taxon>
        <taxon>Salamandroidea</taxon>
        <taxon>Salamandridae</taxon>
        <taxon>Pleurodelinae</taxon>
        <taxon>Pleurodeles</taxon>
    </lineage>
</organism>